<feature type="transmembrane region" description="Helical" evidence="6">
    <location>
        <begin position="130"/>
        <end position="148"/>
    </location>
</feature>
<dbReference type="PANTHER" id="PTHR39087">
    <property type="entry name" value="UPF0104 MEMBRANE PROTEIN MJ1595"/>
    <property type="match status" value="1"/>
</dbReference>
<evidence type="ECO:0000256" key="2">
    <source>
        <dbReference type="ARBA" id="ARBA00022475"/>
    </source>
</evidence>
<keyword evidence="4 6" id="KW-1133">Transmembrane helix</keyword>
<evidence type="ECO:0000256" key="3">
    <source>
        <dbReference type="ARBA" id="ARBA00022692"/>
    </source>
</evidence>
<evidence type="ECO:0000256" key="6">
    <source>
        <dbReference type="SAM" id="Phobius"/>
    </source>
</evidence>
<keyword evidence="3 6" id="KW-0812">Transmembrane</keyword>
<keyword evidence="2" id="KW-1003">Cell membrane</keyword>
<protein>
    <submittedName>
        <fullName evidence="7">Flippase-like domain-containing protein</fullName>
    </submittedName>
</protein>
<dbReference type="RefSeq" id="WP_258424008.1">
    <property type="nucleotide sequence ID" value="NZ_JANAEZ010000013.1"/>
</dbReference>
<feature type="transmembrane region" description="Helical" evidence="6">
    <location>
        <begin position="38"/>
        <end position="59"/>
    </location>
</feature>
<evidence type="ECO:0000256" key="4">
    <source>
        <dbReference type="ARBA" id="ARBA00022989"/>
    </source>
</evidence>
<dbReference type="Pfam" id="PF03706">
    <property type="entry name" value="LPG_synthase_TM"/>
    <property type="match status" value="1"/>
</dbReference>
<feature type="transmembrane region" description="Helical" evidence="6">
    <location>
        <begin position="274"/>
        <end position="291"/>
    </location>
</feature>
<proteinExistence type="predicted"/>
<organism evidence="7 8">
    <name type="scientific">Aquiflexum gelatinilyticum</name>
    <dbReference type="NCBI Taxonomy" id="2961943"/>
    <lineage>
        <taxon>Bacteria</taxon>
        <taxon>Pseudomonadati</taxon>
        <taxon>Bacteroidota</taxon>
        <taxon>Cytophagia</taxon>
        <taxon>Cytophagales</taxon>
        <taxon>Cyclobacteriaceae</taxon>
        <taxon>Aquiflexum</taxon>
    </lineage>
</organism>
<gene>
    <name evidence="7" type="ORF">NU887_14005</name>
</gene>
<comment type="subcellular location">
    <subcellularLocation>
        <location evidence="1">Cell membrane</location>
        <topology evidence="1">Multi-pass membrane protein</topology>
    </subcellularLocation>
</comment>
<evidence type="ECO:0000256" key="5">
    <source>
        <dbReference type="ARBA" id="ARBA00023136"/>
    </source>
</evidence>
<dbReference type="InterPro" id="IPR022791">
    <property type="entry name" value="L-PG_synthase/AglD"/>
</dbReference>
<dbReference type="EMBL" id="JANSUY010000013">
    <property type="protein sequence ID" value="MCR9016153.1"/>
    <property type="molecule type" value="Genomic_DNA"/>
</dbReference>
<feature type="transmembrane region" description="Helical" evidence="6">
    <location>
        <begin position="6"/>
        <end position="26"/>
    </location>
</feature>
<comment type="caution">
    <text evidence="7">The sequence shown here is derived from an EMBL/GenBank/DDBJ whole genome shotgun (WGS) entry which is preliminary data.</text>
</comment>
<dbReference type="AlphaFoldDB" id="A0A9X2P8B5"/>
<evidence type="ECO:0000313" key="8">
    <source>
        <dbReference type="Proteomes" id="UP001142175"/>
    </source>
</evidence>
<keyword evidence="5 6" id="KW-0472">Membrane</keyword>
<keyword evidence="8" id="KW-1185">Reference proteome</keyword>
<dbReference type="GO" id="GO:0005886">
    <property type="term" value="C:plasma membrane"/>
    <property type="evidence" value="ECO:0007669"/>
    <property type="project" value="UniProtKB-SubCell"/>
</dbReference>
<feature type="transmembrane region" description="Helical" evidence="6">
    <location>
        <begin position="297"/>
        <end position="322"/>
    </location>
</feature>
<feature type="transmembrane region" description="Helical" evidence="6">
    <location>
        <begin position="168"/>
        <end position="188"/>
    </location>
</feature>
<dbReference type="Proteomes" id="UP001142175">
    <property type="component" value="Unassembled WGS sequence"/>
</dbReference>
<dbReference type="PANTHER" id="PTHR39087:SF2">
    <property type="entry name" value="UPF0104 MEMBRANE PROTEIN MJ1595"/>
    <property type="match status" value="1"/>
</dbReference>
<name>A0A9X2P8B5_9BACT</name>
<sequence>MKLNLKQWVQVALSMIVAIWIFWFLYKDISFESLRKSVSETSFLLLMSSIFVSLIGFWLRAWRWTLLLDAEEPYKTPSIRAFWALMVGYLTNLLVPRAGELARCGVLAKTDGLQMGKLFGTVILERTVDLLFLVFTIFLAFVIERNLFLELFSELVSVEALVEKVTQYLPLLIGGLLVMAIFFYFAFLKYRESNIFKKLRHFTRDLVKGIISIRQVRNQSGFWGSSFAIWMIYYVTLVLVAWAIPSTANLSLSSLLMVMVMGSIGMVAPVQGGIGTFHALVAFILMAYGLSEEEGKIFAVIVHSSQVLTVLILGLVSLGFILKITSKKVSKTF</sequence>
<evidence type="ECO:0000256" key="1">
    <source>
        <dbReference type="ARBA" id="ARBA00004651"/>
    </source>
</evidence>
<feature type="transmembrane region" description="Helical" evidence="6">
    <location>
        <begin position="222"/>
        <end position="244"/>
    </location>
</feature>
<reference evidence="7" key="1">
    <citation type="submission" date="2022-08" db="EMBL/GenBank/DDBJ databases">
        <authorList>
            <person name="Zhang D."/>
        </authorList>
    </citation>
    <scope>NUCLEOTIDE SEQUENCE</scope>
    <source>
        <strain evidence="7">XJ19-11</strain>
    </source>
</reference>
<feature type="transmembrane region" description="Helical" evidence="6">
    <location>
        <begin position="79"/>
        <end position="95"/>
    </location>
</feature>
<evidence type="ECO:0000313" key="7">
    <source>
        <dbReference type="EMBL" id="MCR9016153.1"/>
    </source>
</evidence>
<accession>A0A9X2P8B5</accession>